<sequence>MLPRHRENTNSFVVPVCCYCCVGMLGRGRGAAGMGKTAVNLPATVCVPPSALCY</sequence>
<evidence type="ECO:0000313" key="1">
    <source>
        <dbReference type="EMBL" id="KAF0330901.1"/>
    </source>
</evidence>
<accession>A0A8H3WLM9</accession>
<protein>
    <submittedName>
        <fullName evidence="1">Uncharacterized protein</fullName>
    </submittedName>
</protein>
<proteinExistence type="predicted"/>
<gene>
    <name evidence="1" type="ORF">GQ607_001770</name>
</gene>
<reference evidence="1 2" key="1">
    <citation type="submission" date="2019-12" db="EMBL/GenBank/DDBJ databases">
        <title>A genome sequence resource for the geographically widespread anthracnose pathogen Colletotrichum asianum.</title>
        <authorList>
            <person name="Meng Y."/>
        </authorList>
    </citation>
    <scope>NUCLEOTIDE SEQUENCE [LARGE SCALE GENOMIC DNA]</scope>
    <source>
        <strain evidence="1 2">ICMP 18580</strain>
    </source>
</reference>
<dbReference type="EMBL" id="WOWK01000005">
    <property type="protein sequence ID" value="KAF0330901.1"/>
    <property type="molecule type" value="Genomic_DNA"/>
</dbReference>
<comment type="caution">
    <text evidence="1">The sequence shown here is derived from an EMBL/GenBank/DDBJ whole genome shotgun (WGS) entry which is preliminary data.</text>
</comment>
<dbReference type="Proteomes" id="UP000434172">
    <property type="component" value="Unassembled WGS sequence"/>
</dbReference>
<evidence type="ECO:0000313" key="2">
    <source>
        <dbReference type="Proteomes" id="UP000434172"/>
    </source>
</evidence>
<organism evidence="1 2">
    <name type="scientific">Colletotrichum asianum</name>
    <dbReference type="NCBI Taxonomy" id="702518"/>
    <lineage>
        <taxon>Eukaryota</taxon>
        <taxon>Fungi</taxon>
        <taxon>Dikarya</taxon>
        <taxon>Ascomycota</taxon>
        <taxon>Pezizomycotina</taxon>
        <taxon>Sordariomycetes</taxon>
        <taxon>Hypocreomycetidae</taxon>
        <taxon>Glomerellales</taxon>
        <taxon>Glomerellaceae</taxon>
        <taxon>Colletotrichum</taxon>
        <taxon>Colletotrichum gloeosporioides species complex</taxon>
    </lineage>
</organism>
<keyword evidence="2" id="KW-1185">Reference proteome</keyword>
<dbReference type="AlphaFoldDB" id="A0A8H3WLM9"/>
<name>A0A8H3WLM9_9PEZI</name>